<evidence type="ECO:0000313" key="3">
    <source>
        <dbReference type="Proteomes" id="UP001152562"/>
    </source>
</evidence>
<gene>
    <name evidence="2" type="ORF">PIBRA_LOCUS5937</name>
</gene>
<evidence type="ECO:0000256" key="1">
    <source>
        <dbReference type="SAM" id="MobiDB-lite"/>
    </source>
</evidence>
<accession>A0A9P0XBN7</accession>
<feature type="region of interest" description="Disordered" evidence="1">
    <location>
        <begin position="44"/>
        <end position="69"/>
    </location>
</feature>
<dbReference type="EMBL" id="CALOZG010000006">
    <property type="protein sequence ID" value="CAH4029158.1"/>
    <property type="molecule type" value="Genomic_DNA"/>
</dbReference>
<reference evidence="2" key="1">
    <citation type="submission" date="2022-05" db="EMBL/GenBank/DDBJ databases">
        <authorList>
            <person name="Okamura Y."/>
        </authorList>
    </citation>
    <scope>NUCLEOTIDE SEQUENCE</scope>
</reference>
<name>A0A9P0XBN7_PIEBR</name>
<comment type="caution">
    <text evidence="2">The sequence shown here is derived from an EMBL/GenBank/DDBJ whole genome shotgun (WGS) entry which is preliminary data.</text>
</comment>
<protein>
    <submittedName>
        <fullName evidence="2">Uncharacterized protein</fullName>
    </submittedName>
</protein>
<keyword evidence="3" id="KW-1185">Reference proteome</keyword>
<evidence type="ECO:0000313" key="2">
    <source>
        <dbReference type="EMBL" id="CAH4029158.1"/>
    </source>
</evidence>
<organism evidence="2 3">
    <name type="scientific">Pieris brassicae</name>
    <name type="common">White butterfly</name>
    <name type="synonym">Large white butterfly</name>
    <dbReference type="NCBI Taxonomy" id="7116"/>
    <lineage>
        <taxon>Eukaryota</taxon>
        <taxon>Metazoa</taxon>
        <taxon>Ecdysozoa</taxon>
        <taxon>Arthropoda</taxon>
        <taxon>Hexapoda</taxon>
        <taxon>Insecta</taxon>
        <taxon>Pterygota</taxon>
        <taxon>Neoptera</taxon>
        <taxon>Endopterygota</taxon>
        <taxon>Lepidoptera</taxon>
        <taxon>Glossata</taxon>
        <taxon>Ditrysia</taxon>
        <taxon>Papilionoidea</taxon>
        <taxon>Pieridae</taxon>
        <taxon>Pierinae</taxon>
        <taxon>Pieris</taxon>
    </lineage>
</organism>
<dbReference type="AlphaFoldDB" id="A0A9P0XBN7"/>
<sequence>MKFYITQHKSTHRTHLNEIKQCGGAMDPQCCSGVNGHADINIGGHKTTANKSKPASKVDRATGSASANKPCLHYDPGPSFNNSRELKAFEHFIR</sequence>
<dbReference type="Proteomes" id="UP001152562">
    <property type="component" value="Unassembled WGS sequence"/>
</dbReference>
<proteinExistence type="predicted"/>